<feature type="repeat" description="PPR" evidence="3">
    <location>
        <begin position="495"/>
        <end position="529"/>
    </location>
</feature>
<feature type="domain" description="PROP1-like PPR" evidence="5">
    <location>
        <begin position="109"/>
        <end position="209"/>
    </location>
</feature>
<accession>A0A118K5I5</accession>
<dbReference type="STRING" id="59895.A0A118K5I5"/>
<dbReference type="Proteomes" id="UP000243975">
    <property type="component" value="Unassembled WGS sequence"/>
</dbReference>
<evidence type="ECO:0000256" key="1">
    <source>
        <dbReference type="ARBA" id="ARBA00007626"/>
    </source>
</evidence>
<dbReference type="InterPro" id="IPR033443">
    <property type="entry name" value="PROP1-like_PPR_dom"/>
</dbReference>
<dbReference type="NCBIfam" id="TIGR00756">
    <property type="entry name" value="PPR"/>
    <property type="match status" value="5"/>
</dbReference>
<feature type="repeat" description="PPR" evidence="3">
    <location>
        <begin position="359"/>
        <end position="393"/>
    </location>
</feature>
<dbReference type="AlphaFoldDB" id="A0A118K5I5"/>
<comment type="similarity">
    <text evidence="1">Belongs to the PPR family. P subfamily.</text>
</comment>
<feature type="repeat" description="PPR" evidence="3">
    <location>
        <begin position="324"/>
        <end position="358"/>
    </location>
</feature>
<feature type="repeat" description="PPR" evidence="3">
    <location>
        <begin position="395"/>
        <end position="429"/>
    </location>
</feature>
<reference evidence="6 7" key="1">
    <citation type="journal article" date="2016" name="Sci. Rep.">
        <title>The genome sequence of the outbreeding globe artichoke constructed de novo incorporating a phase-aware low-pass sequencing strategy of F1 progeny.</title>
        <authorList>
            <person name="Scaglione D."/>
            <person name="Reyes-Chin-Wo S."/>
            <person name="Acquadro A."/>
            <person name="Froenicke L."/>
            <person name="Portis E."/>
            <person name="Beitel C."/>
            <person name="Tirone M."/>
            <person name="Mauro R."/>
            <person name="Lo Monaco A."/>
            <person name="Mauromicale G."/>
            <person name="Faccioli P."/>
            <person name="Cattivelli L."/>
            <person name="Rieseberg L."/>
            <person name="Michelmore R."/>
            <person name="Lanteri S."/>
        </authorList>
    </citation>
    <scope>NUCLEOTIDE SEQUENCE [LARGE SCALE GENOMIC DNA]</scope>
    <source>
        <strain evidence="6">2C</strain>
    </source>
</reference>
<evidence type="ECO:0000313" key="6">
    <source>
        <dbReference type="EMBL" id="KVI09133.1"/>
    </source>
</evidence>
<dbReference type="OrthoDB" id="185373at2759"/>
<comment type="caution">
    <text evidence="6">The sequence shown here is derived from an EMBL/GenBank/DDBJ whole genome shotgun (WGS) entry which is preliminary data.</text>
</comment>
<dbReference type="InterPro" id="IPR011990">
    <property type="entry name" value="TPR-like_helical_dom_sf"/>
</dbReference>
<dbReference type="PANTHER" id="PTHR47938:SF16">
    <property type="entry name" value="PENTACOTRIPEPTIDE-REPEAT REGION OF PRORP DOMAIN-CONTAINING PROTEIN"/>
    <property type="match status" value="1"/>
</dbReference>
<evidence type="ECO:0000256" key="4">
    <source>
        <dbReference type="SAM" id="MobiDB-lite"/>
    </source>
</evidence>
<protein>
    <submittedName>
        <fullName evidence="6">Pentatricopeptide repeat-containing protein</fullName>
    </submittedName>
</protein>
<evidence type="ECO:0000256" key="3">
    <source>
        <dbReference type="PROSITE-ProRule" id="PRU00708"/>
    </source>
</evidence>
<dbReference type="SUPFAM" id="SSF48452">
    <property type="entry name" value="TPR-like"/>
    <property type="match status" value="1"/>
</dbReference>
<evidence type="ECO:0000256" key="2">
    <source>
        <dbReference type="ARBA" id="ARBA00022737"/>
    </source>
</evidence>
<dbReference type="PANTHER" id="PTHR47938">
    <property type="entry name" value="RESPIRATORY COMPLEX I CHAPERONE (CIA84), PUTATIVE (AFU_ORTHOLOGUE AFUA_2G06020)-RELATED"/>
    <property type="match status" value="1"/>
</dbReference>
<feature type="repeat" description="PPR" evidence="3">
    <location>
        <begin position="289"/>
        <end position="323"/>
    </location>
</feature>
<dbReference type="PROSITE" id="PS51375">
    <property type="entry name" value="PPR"/>
    <property type="match status" value="7"/>
</dbReference>
<feature type="repeat" description="PPR" evidence="3">
    <location>
        <begin position="254"/>
        <end position="288"/>
    </location>
</feature>
<dbReference type="Pfam" id="PF13041">
    <property type="entry name" value="PPR_2"/>
    <property type="match status" value="1"/>
</dbReference>
<dbReference type="Pfam" id="PF01535">
    <property type="entry name" value="PPR"/>
    <property type="match status" value="3"/>
</dbReference>
<dbReference type="OMA" id="ARIHPWS"/>
<dbReference type="Gene3D" id="1.25.40.10">
    <property type="entry name" value="Tetratricopeptide repeat domain"/>
    <property type="match status" value="3"/>
</dbReference>
<feature type="repeat" description="PPR" evidence="3">
    <location>
        <begin position="147"/>
        <end position="181"/>
    </location>
</feature>
<proteinExistence type="inferred from homology"/>
<sequence>MAGSLTTSVVFHIPALGFSECYHTRLQISRFSEILSSDIKSNSWRAKPKVPPSSANSRGKRLGKSVPKVSIAYGSIIKEHPKWDDEEEDVVDDISEPSIVSENRLQFLEERDEKNLSWRLLKLSRADKVRSALELYASMDFMGLRPESHAFNALLSCLLRKEEVDDALQVFESMKSSGRTSSHSYNLIIQGVAKARGFEAAFGMFEELVADDDHKKKVDQVLFNMMLTLCRDEKDWVKSERIWWKMNENGIVGNSVTYRLLVTIFLAFGQYGLAIEAYLEMVRNRVQPDARTMEAAIVAFVKDGRWDFALDVFRGMMKRKENPNITTFNALIHSLGNNGQVNLAFKVYDCMRSLGHVPTSYTWNALLVALCRAKQYGDALRLFDRVQQETPSALGLHLYNSALTACKRLGSWKRALQILWEMEDLGLSVPVTSYCRVIGACEVGNEPKVALQVYQHMVHQKQTPDTLTLLSLIRCCVWGSLWEEMHEILKLVPPNAHLYNAAVQGLCLRDKTESAKKLYQEMRELGLSADHKTRAMMLQFLPRS</sequence>
<dbReference type="InterPro" id="IPR002885">
    <property type="entry name" value="PPR_rpt"/>
</dbReference>
<dbReference type="Gramene" id="KVI09133">
    <property type="protein sequence ID" value="KVI09133"/>
    <property type="gene ID" value="Ccrd_012536"/>
</dbReference>
<evidence type="ECO:0000313" key="7">
    <source>
        <dbReference type="Proteomes" id="UP000243975"/>
    </source>
</evidence>
<dbReference type="Pfam" id="PF17177">
    <property type="entry name" value="PPR_long"/>
    <property type="match status" value="1"/>
</dbReference>
<name>A0A118K5I5_CYNCS</name>
<gene>
    <name evidence="6" type="ORF">Ccrd_012536</name>
</gene>
<organism evidence="6 7">
    <name type="scientific">Cynara cardunculus var. scolymus</name>
    <name type="common">Globe artichoke</name>
    <name type="synonym">Cynara scolymus</name>
    <dbReference type="NCBI Taxonomy" id="59895"/>
    <lineage>
        <taxon>Eukaryota</taxon>
        <taxon>Viridiplantae</taxon>
        <taxon>Streptophyta</taxon>
        <taxon>Embryophyta</taxon>
        <taxon>Tracheophyta</taxon>
        <taxon>Spermatophyta</taxon>
        <taxon>Magnoliopsida</taxon>
        <taxon>eudicotyledons</taxon>
        <taxon>Gunneridae</taxon>
        <taxon>Pentapetalae</taxon>
        <taxon>asterids</taxon>
        <taxon>campanulids</taxon>
        <taxon>Asterales</taxon>
        <taxon>Asteraceae</taxon>
        <taxon>Carduoideae</taxon>
        <taxon>Cardueae</taxon>
        <taxon>Carduinae</taxon>
        <taxon>Cynara</taxon>
    </lineage>
</organism>
<keyword evidence="2" id="KW-0677">Repeat</keyword>
<dbReference type="GO" id="GO:0003729">
    <property type="term" value="F:mRNA binding"/>
    <property type="evidence" value="ECO:0007669"/>
    <property type="project" value="TreeGrafter"/>
</dbReference>
<feature type="region of interest" description="Disordered" evidence="4">
    <location>
        <begin position="43"/>
        <end position="63"/>
    </location>
</feature>
<dbReference type="EMBL" id="LEKV01001070">
    <property type="protein sequence ID" value="KVI09133.1"/>
    <property type="molecule type" value="Genomic_DNA"/>
</dbReference>
<keyword evidence="7" id="KW-1185">Reference proteome</keyword>
<evidence type="ECO:0000259" key="5">
    <source>
        <dbReference type="Pfam" id="PF17177"/>
    </source>
</evidence>